<organism evidence="2 3">
    <name type="scientific">Paenibacillus thermoaerophilus</name>
    <dbReference type="NCBI Taxonomy" id="1215385"/>
    <lineage>
        <taxon>Bacteria</taxon>
        <taxon>Bacillati</taxon>
        <taxon>Bacillota</taxon>
        <taxon>Bacilli</taxon>
        <taxon>Bacillales</taxon>
        <taxon>Paenibacillaceae</taxon>
        <taxon>Paenibacillus</taxon>
    </lineage>
</organism>
<name>A0ABW2V1F5_9BACL</name>
<evidence type="ECO:0000259" key="1">
    <source>
        <dbReference type="Pfam" id="PF13785"/>
    </source>
</evidence>
<gene>
    <name evidence="2" type="ORF">ACFQWB_04090</name>
</gene>
<feature type="domain" description="DUF4178" evidence="1">
    <location>
        <begin position="28"/>
        <end position="159"/>
    </location>
</feature>
<dbReference type="EMBL" id="JBHTGQ010000009">
    <property type="protein sequence ID" value="MFC7749126.1"/>
    <property type="molecule type" value="Genomic_DNA"/>
</dbReference>
<evidence type="ECO:0000313" key="3">
    <source>
        <dbReference type="Proteomes" id="UP001596528"/>
    </source>
</evidence>
<dbReference type="Proteomes" id="UP001596528">
    <property type="component" value="Unassembled WGS sequence"/>
</dbReference>
<comment type="caution">
    <text evidence="2">The sequence shown here is derived from an EMBL/GenBank/DDBJ whole genome shotgun (WGS) entry which is preliminary data.</text>
</comment>
<dbReference type="Pfam" id="PF13785">
    <property type="entry name" value="DUF4178"/>
    <property type="match status" value="1"/>
</dbReference>
<reference evidence="3" key="1">
    <citation type="journal article" date="2019" name="Int. J. Syst. Evol. Microbiol.">
        <title>The Global Catalogue of Microorganisms (GCM) 10K type strain sequencing project: providing services to taxonomists for standard genome sequencing and annotation.</title>
        <authorList>
            <consortium name="The Broad Institute Genomics Platform"/>
            <consortium name="The Broad Institute Genome Sequencing Center for Infectious Disease"/>
            <person name="Wu L."/>
            <person name="Ma J."/>
        </authorList>
    </citation>
    <scope>NUCLEOTIDE SEQUENCE [LARGE SCALE GENOMIC DNA]</scope>
    <source>
        <strain evidence="3">JCM 18657</strain>
    </source>
</reference>
<proteinExistence type="predicted"/>
<evidence type="ECO:0000313" key="2">
    <source>
        <dbReference type="EMBL" id="MFC7749126.1"/>
    </source>
</evidence>
<accession>A0ABW2V1F5</accession>
<keyword evidence="3" id="KW-1185">Reference proteome</keyword>
<sequence>MSLWKRVKNLISPPPTPKPERTVFDSVPGDILEVSLVTYEVIGRTYYPARGSVLLTLRDGADIRYLTVDKREHLQYELYSAIDGRLDSFDEVPTTLELDGIDYMLEERFNCRVVTQGSTPFPSGGEQYVWNFQSDNRKQLRVEWQDGRFMLYEGESVLPADIAMLRGT</sequence>
<dbReference type="InterPro" id="IPR025235">
    <property type="entry name" value="DUF4178"/>
</dbReference>
<protein>
    <submittedName>
        <fullName evidence="2">DUF4178 domain-containing protein</fullName>
    </submittedName>
</protein>
<dbReference type="RefSeq" id="WP_138789326.1">
    <property type="nucleotide sequence ID" value="NZ_JBHTGQ010000009.1"/>
</dbReference>